<dbReference type="PROSITE" id="PS50862">
    <property type="entry name" value="AA_TRNA_LIGASE_II"/>
    <property type="match status" value="1"/>
</dbReference>
<evidence type="ECO:0000256" key="7">
    <source>
        <dbReference type="ARBA" id="ARBA00047671"/>
    </source>
</evidence>
<comment type="subunit">
    <text evidence="8">Homodimer.</text>
</comment>
<dbReference type="SUPFAM" id="SSF64586">
    <property type="entry name" value="C-terminal domain of ProRS"/>
    <property type="match status" value="1"/>
</dbReference>
<dbReference type="RefSeq" id="WP_146921915.1">
    <property type="nucleotide sequence ID" value="NZ_CP042430.1"/>
</dbReference>
<dbReference type="NCBIfam" id="TIGR00408">
    <property type="entry name" value="proS_fam_I"/>
    <property type="match status" value="1"/>
</dbReference>
<gene>
    <name evidence="8" type="primary">proS</name>
    <name evidence="10" type="ORF">FSW04_19550</name>
</gene>
<evidence type="ECO:0000256" key="6">
    <source>
        <dbReference type="ARBA" id="ARBA00023146"/>
    </source>
</evidence>
<evidence type="ECO:0000313" key="10">
    <source>
        <dbReference type="EMBL" id="QEC49549.1"/>
    </source>
</evidence>
<keyword evidence="4 8" id="KW-0067">ATP-binding</keyword>
<dbReference type="CDD" id="cd00778">
    <property type="entry name" value="ProRS_core_arch_euk"/>
    <property type="match status" value="1"/>
</dbReference>
<dbReference type="InterPro" id="IPR036621">
    <property type="entry name" value="Anticodon-bd_dom_sf"/>
</dbReference>
<dbReference type="Pfam" id="PF00587">
    <property type="entry name" value="tRNA-synt_2b"/>
    <property type="match status" value="1"/>
</dbReference>
<accession>A0A5B8U8T0</accession>
<dbReference type="GO" id="GO:0006433">
    <property type="term" value="P:prolyl-tRNA aminoacylation"/>
    <property type="evidence" value="ECO:0007669"/>
    <property type="project" value="UniProtKB-UniRule"/>
</dbReference>
<evidence type="ECO:0000256" key="8">
    <source>
        <dbReference type="HAMAP-Rule" id="MF_01571"/>
    </source>
</evidence>
<comment type="domain">
    <text evidence="8">Consists of three domains: the N-terminal catalytic domain, the anticodon-binding domain and the C-terminal extension.</text>
</comment>
<sequence length="480" mass="52907">MSSAPLPRQSDDFPAWYGEVVRRAGLAESSAIRGAMIIKPYGYAIWEAIQRELDDRIKATGHENLYFPLLVPASVLAREGDLIEGFAPEVAVVTAAGGKELEEPLAVRPTSEALIWSTYARWVQSYRDLPLLYNQWANVVRWELRPRLFLRTTEFLWQEGHTAHETEAEALAETLTILHDVYADTIEQVLAIPVLRGRKSESERFPGAVDTYTLEALMRDGRALQAATAHYLGQGFARTFGVRYTGRDGRPEHPYATSWGATTRLVGGVVMTHGDDRGLRLPPRVAPHQVVIVPIARGDEDAEVHEAAAAVAGELRSAGVRVRVDDRPGHRPGFKFHECEVKGVPLRVELGRRDLAAGTVTVARRDRGEKEAIRLADVPARAAAMLDDIQASLLREARDEQRRRTLRDPGGYDAMVGYLRDAGGFAAAGWCGRRDCEARVKDDSSATIRCLPLDWEHPSAGACICCGRAAAGEAVWAQAY</sequence>
<dbReference type="EC" id="6.1.1.15" evidence="8"/>
<dbReference type="HAMAP" id="MF_01571">
    <property type="entry name" value="Pro_tRNA_synth_type3"/>
    <property type="match status" value="1"/>
</dbReference>
<evidence type="ECO:0000313" key="11">
    <source>
        <dbReference type="Proteomes" id="UP000321805"/>
    </source>
</evidence>
<dbReference type="Pfam" id="PF09180">
    <property type="entry name" value="ProRS-C_1"/>
    <property type="match status" value="1"/>
</dbReference>
<evidence type="ECO:0000256" key="5">
    <source>
        <dbReference type="ARBA" id="ARBA00022917"/>
    </source>
</evidence>
<evidence type="ECO:0000256" key="1">
    <source>
        <dbReference type="ARBA" id="ARBA00022490"/>
    </source>
</evidence>
<dbReference type="Gene3D" id="3.40.50.800">
    <property type="entry name" value="Anticodon-binding domain"/>
    <property type="match status" value="1"/>
</dbReference>
<keyword evidence="6 8" id="KW-0030">Aminoacyl-tRNA synthetase</keyword>
<dbReference type="Pfam" id="PF03129">
    <property type="entry name" value="HGTP_anticodon"/>
    <property type="match status" value="1"/>
</dbReference>
<dbReference type="AlphaFoldDB" id="A0A5B8U8T0"/>
<comment type="function">
    <text evidence="8">Catalyzes the attachment of proline to tRNA(Pro) in a two-step reaction: proline is first activated by ATP to form Pro-AMP and then transferred to the acceptor end of tRNA(Pro).</text>
</comment>
<dbReference type="OrthoDB" id="9809052at2"/>
<dbReference type="FunFam" id="3.30.930.10:FF:000037">
    <property type="entry name" value="Proline--tRNA ligase"/>
    <property type="match status" value="1"/>
</dbReference>
<dbReference type="PANTHER" id="PTHR43382">
    <property type="entry name" value="PROLYL-TRNA SYNTHETASE"/>
    <property type="match status" value="1"/>
</dbReference>
<evidence type="ECO:0000256" key="4">
    <source>
        <dbReference type="ARBA" id="ARBA00022840"/>
    </source>
</evidence>
<dbReference type="Proteomes" id="UP000321805">
    <property type="component" value="Chromosome"/>
</dbReference>
<dbReference type="PRINTS" id="PR01046">
    <property type="entry name" value="TRNASYNTHPRO"/>
</dbReference>
<comment type="similarity">
    <text evidence="8">Belongs to the class-II aminoacyl-tRNA synthetase family. ProS type 3 subfamily.</text>
</comment>
<keyword evidence="5 8" id="KW-0648">Protein biosynthesis</keyword>
<proteinExistence type="inferred from homology"/>
<organism evidence="10 11">
    <name type="scientific">Baekduia soli</name>
    <dbReference type="NCBI Taxonomy" id="496014"/>
    <lineage>
        <taxon>Bacteria</taxon>
        <taxon>Bacillati</taxon>
        <taxon>Actinomycetota</taxon>
        <taxon>Thermoleophilia</taxon>
        <taxon>Solirubrobacterales</taxon>
        <taxon>Baekduiaceae</taxon>
        <taxon>Baekduia</taxon>
    </lineage>
</organism>
<name>A0A5B8U8T0_9ACTN</name>
<dbReference type="InterPro" id="IPR002314">
    <property type="entry name" value="aa-tRNA-synt_IIb"/>
</dbReference>
<dbReference type="InterPro" id="IPR016061">
    <property type="entry name" value="Pro-tRNA_ligase_II_C"/>
</dbReference>
<dbReference type="InterPro" id="IPR004154">
    <property type="entry name" value="Anticodon-bd"/>
</dbReference>
<evidence type="ECO:0000259" key="9">
    <source>
        <dbReference type="PROSITE" id="PS50862"/>
    </source>
</evidence>
<feature type="domain" description="Aminoacyl-transfer RNA synthetases class-II family profile" evidence="9">
    <location>
        <begin position="28"/>
        <end position="282"/>
    </location>
</feature>
<keyword evidence="1 8" id="KW-0963">Cytoplasm</keyword>
<evidence type="ECO:0000256" key="2">
    <source>
        <dbReference type="ARBA" id="ARBA00022598"/>
    </source>
</evidence>
<comment type="subcellular location">
    <subcellularLocation>
        <location evidence="8">Cytoplasm</location>
    </subcellularLocation>
</comment>
<dbReference type="GO" id="GO:0017101">
    <property type="term" value="C:aminoacyl-tRNA synthetase multienzyme complex"/>
    <property type="evidence" value="ECO:0007669"/>
    <property type="project" value="TreeGrafter"/>
</dbReference>
<dbReference type="Gene3D" id="3.30.930.10">
    <property type="entry name" value="Bira Bifunctional Protein, Domain 2"/>
    <property type="match status" value="1"/>
</dbReference>
<protein>
    <recommendedName>
        <fullName evidence="8">Proline--tRNA ligase</fullName>
        <ecNumber evidence="8">6.1.1.15</ecNumber>
    </recommendedName>
    <alternativeName>
        <fullName evidence="8">Prolyl-tRNA synthetase</fullName>
        <shortName evidence="8">ProRS</shortName>
    </alternativeName>
</protein>
<dbReference type="Gene3D" id="3.30.110.30">
    <property type="entry name" value="C-terminal domain of ProRS"/>
    <property type="match status" value="1"/>
</dbReference>
<dbReference type="InterPro" id="IPR004499">
    <property type="entry name" value="Pro-tRNA-ligase_IIa_arc-type"/>
</dbReference>
<dbReference type="PANTHER" id="PTHR43382:SF2">
    <property type="entry name" value="BIFUNCTIONAL GLUTAMATE_PROLINE--TRNA LIGASE"/>
    <property type="match status" value="1"/>
</dbReference>
<dbReference type="GO" id="GO:0005737">
    <property type="term" value="C:cytoplasm"/>
    <property type="evidence" value="ECO:0007669"/>
    <property type="project" value="UniProtKB-SubCell"/>
</dbReference>
<dbReference type="GO" id="GO:0004827">
    <property type="term" value="F:proline-tRNA ligase activity"/>
    <property type="evidence" value="ECO:0007669"/>
    <property type="project" value="UniProtKB-UniRule"/>
</dbReference>
<dbReference type="InterPro" id="IPR017449">
    <property type="entry name" value="Pro-tRNA_synth_II"/>
</dbReference>
<dbReference type="InterPro" id="IPR033721">
    <property type="entry name" value="ProRS_core_arch_euk"/>
</dbReference>
<evidence type="ECO:0000256" key="3">
    <source>
        <dbReference type="ARBA" id="ARBA00022741"/>
    </source>
</evidence>
<dbReference type="KEGG" id="bsol:FSW04_19550"/>
<keyword evidence="2 8" id="KW-0436">Ligase</keyword>
<reference evidence="10 11" key="1">
    <citation type="journal article" date="2018" name="J. Microbiol.">
        <title>Baekduia soli gen. nov., sp. nov., a novel bacterium isolated from the soil of Baekdu Mountain and proposal of a novel family name, Baekduiaceae fam. nov.</title>
        <authorList>
            <person name="An D.S."/>
            <person name="Siddiqi M.Z."/>
            <person name="Kim K.H."/>
            <person name="Yu H.S."/>
            <person name="Im W.T."/>
        </authorList>
    </citation>
    <scope>NUCLEOTIDE SEQUENCE [LARGE SCALE GENOMIC DNA]</scope>
    <source>
        <strain evidence="10 11">BR7-21</strain>
    </source>
</reference>
<dbReference type="SUPFAM" id="SSF52954">
    <property type="entry name" value="Class II aaRS ABD-related"/>
    <property type="match status" value="1"/>
</dbReference>
<dbReference type="GO" id="GO:0005524">
    <property type="term" value="F:ATP binding"/>
    <property type="evidence" value="ECO:0007669"/>
    <property type="project" value="UniProtKB-UniRule"/>
</dbReference>
<dbReference type="SMART" id="SM00946">
    <property type="entry name" value="ProRS-C_1"/>
    <property type="match status" value="1"/>
</dbReference>
<dbReference type="InterPro" id="IPR002316">
    <property type="entry name" value="Pro-tRNA-ligase_IIa"/>
</dbReference>
<comment type="catalytic activity">
    <reaction evidence="7 8">
        <text>tRNA(Pro) + L-proline + ATP = L-prolyl-tRNA(Pro) + AMP + diphosphate</text>
        <dbReference type="Rhea" id="RHEA:14305"/>
        <dbReference type="Rhea" id="RHEA-COMP:9700"/>
        <dbReference type="Rhea" id="RHEA-COMP:9702"/>
        <dbReference type="ChEBI" id="CHEBI:30616"/>
        <dbReference type="ChEBI" id="CHEBI:33019"/>
        <dbReference type="ChEBI" id="CHEBI:60039"/>
        <dbReference type="ChEBI" id="CHEBI:78442"/>
        <dbReference type="ChEBI" id="CHEBI:78532"/>
        <dbReference type="ChEBI" id="CHEBI:456215"/>
        <dbReference type="EC" id="6.1.1.15"/>
    </reaction>
</comment>
<dbReference type="InterPro" id="IPR006195">
    <property type="entry name" value="aa-tRNA-synth_II"/>
</dbReference>
<keyword evidence="11" id="KW-1185">Reference proteome</keyword>
<dbReference type="SUPFAM" id="SSF55681">
    <property type="entry name" value="Class II aaRS and biotin synthetases"/>
    <property type="match status" value="1"/>
</dbReference>
<keyword evidence="3 8" id="KW-0547">Nucleotide-binding</keyword>
<dbReference type="InterPro" id="IPR045864">
    <property type="entry name" value="aa-tRNA-synth_II/BPL/LPL"/>
</dbReference>
<dbReference type="EMBL" id="CP042430">
    <property type="protein sequence ID" value="QEC49549.1"/>
    <property type="molecule type" value="Genomic_DNA"/>
</dbReference>